<protein>
    <recommendedName>
        <fullName evidence="3">Helix-turn-helix domain-containing protein</fullName>
    </recommendedName>
</protein>
<comment type="caution">
    <text evidence="1">The sequence shown here is derived from an EMBL/GenBank/DDBJ whole genome shotgun (WGS) entry which is preliminary data.</text>
</comment>
<dbReference type="EMBL" id="JACJLA010000028">
    <property type="protein sequence ID" value="MBM6913640.1"/>
    <property type="molecule type" value="Genomic_DNA"/>
</dbReference>
<evidence type="ECO:0000313" key="1">
    <source>
        <dbReference type="EMBL" id="MBM6913640.1"/>
    </source>
</evidence>
<accession>A0ABS2GIJ5</accession>
<name>A0ABS2GIJ5_9FIRM</name>
<dbReference type="RefSeq" id="WP_205088493.1">
    <property type="nucleotide sequence ID" value="NZ_JACJLA010000028.1"/>
</dbReference>
<proteinExistence type="predicted"/>
<keyword evidence="2" id="KW-1185">Reference proteome</keyword>
<gene>
    <name evidence="1" type="ORF">H6A01_09975</name>
</gene>
<dbReference type="Proteomes" id="UP000707138">
    <property type="component" value="Unassembled WGS sequence"/>
</dbReference>
<organism evidence="1 2">
    <name type="scientific">Veillonella magna</name>
    <dbReference type="NCBI Taxonomy" id="464322"/>
    <lineage>
        <taxon>Bacteria</taxon>
        <taxon>Bacillati</taxon>
        <taxon>Bacillota</taxon>
        <taxon>Negativicutes</taxon>
        <taxon>Veillonellales</taxon>
        <taxon>Veillonellaceae</taxon>
        <taxon>Veillonella</taxon>
    </lineage>
</organism>
<sequence length="108" mass="12385">MNYIKEVNQFNVWLHFHPGVSSSARLLWYSLMHYNNSCGWKKKFTVPISSLMMSSGLSASAIKRARATLQKAGRIRYTPQPGNRATVYEMISMEEENLITSWIGKNNL</sequence>
<reference evidence="1 2" key="1">
    <citation type="journal article" date="2021" name="Sci. Rep.">
        <title>The distribution of antibiotic resistance genes in chicken gut microbiota commensals.</title>
        <authorList>
            <person name="Juricova H."/>
            <person name="Matiasovicova J."/>
            <person name="Kubasova T."/>
            <person name="Cejkova D."/>
            <person name="Rychlik I."/>
        </authorList>
    </citation>
    <scope>NUCLEOTIDE SEQUENCE [LARGE SCALE GENOMIC DNA]</scope>
    <source>
        <strain evidence="1 2">An537</strain>
    </source>
</reference>
<evidence type="ECO:0008006" key="3">
    <source>
        <dbReference type="Google" id="ProtNLM"/>
    </source>
</evidence>
<evidence type="ECO:0000313" key="2">
    <source>
        <dbReference type="Proteomes" id="UP000707138"/>
    </source>
</evidence>